<comment type="caution">
    <text evidence="2">The sequence shown here is derived from an EMBL/GenBank/DDBJ whole genome shotgun (WGS) entry which is preliminary data.</text>
</comment>
<reference evidence="2" key="1">
    <citation type="submission" date="2023-10" db="EMBL/GenBank/DDBJ databases">
        <authorList>
            <person name="Chen Y."/>
            <person name="Shah S."/>
            <person name="Dougan E. K."/>
            <person name="Thang M."/>
            <person name="Chan C."/>
        </authorList>
    </citation>
    <scope>NUCLEOTIDE SEQUENCE [LARGE SCALE GENOMIC DNA]</scope>
</reference>
<name>A0ABN9VID7_9DINO</name>
<evidence type="ECO:0000313" key="2">
    <source>
        <dbReference type="EMBL" id="CAK0872991.1"/>
    </source>
</evidence>
<accession>A0ABN9VID7</accession>
<keyword evidence="3" id="KW-1185">Reference proteome</keyword>
<feature type="region of interest" description="Disordered" evidence="1">
    <location>
        <begin position="60"/>
        <end position="139"/>
    </location>
</feature>
<protein>
    <submittedName>
        <fullName evidence="2">Uncharacterized protein</fullName>
    </submittedName>
</protein>
<sequence length="139" mass="14663">MIPPAPLQTESGAVVVHPLAAPSEEAPNGPSCSFLVEASSGQLVNDASKLSRCSQLFSIGPKFSDSQTPSKGAQFDSQGQERRRSELTNGRSPDGLPRRGRTGVAGARFTSCEPPLHLWKKQAQPGSKTSNQAPKRAAP</sequence>
<gene>
    <name evidence="2" type="ORF">PCOR1329_LOCUS58301</name>
</gene>
<proteinExistence type="predicted"/>
<dbReference type="EMBL" id="CAUYUJ010017226">
    <property type="protein sequence ID" value="CAK0872991.1"/>
    <property type="molecule type" value="Genomic_DNA"/>
</dbReference>
<feature type="compositionally biased region" description="Polar residues" evidence="1">
    <location>
        <begin position="64"/>
        <end position="78"/>
    </location>
</feature>
<dbReference type="Proteomes" id="UP001189429">
    <property type="component" value="Unassembled WGS sequence"/>
</dbReference>
<organism evidence="2 3">
    <name type="scientific">Prorocentrum cordatum</name>
    <dbReference type="NCBI Taxonomy" id="2364126"/>
    <lineage>
        <taxon>Eukaryota</taxon>
        <taxon>Sar</taxon>
        <taxon>Alveolata</taxon>
        <taxon>Dinophyceae</taxon>
        <taxon>Prorocentrales</taxon>
        <taxon>Prorocentraceae</taxon>
        <taxon>Prorocentrum</taxon>
    </lineage>
</organism>
<feature type="compositionally biased region" description="Polar residues" evidence="1">
    <location>
        <begin position="124"/>
        <end position="133"/>
    </location>
</feature>
<evidence type="ECO:0000256" key="1">
    <source>
        <dbReference type="SAM" id="MobiDB-lite"/>
    </source>
</evidence>
<evidence type="ECO:0000313" key="3">
    <source>
        <dbReference type="Proteomes" id="UP001189429"/>
    </source>
</evidence>